<protein>
    <submittedName>
        <fullName evidence="2">Uncharacterized protein</fullName>
    </submittedName>
</protein>
<organism evidence="2 3">
    <name type="scientific">Terfezia boudieri ATCC MYA-4762</name>
    <dbReference type="NCBI Taxonomy" id="1051890"/>
    <lineage>
        <taxon>Eukaryota</taxon>
        <taxon>Fungi</taxon>
        <taxon>Dikarya</taxon>
        <taxon>Ascomycota</taxon>
        <taxon>Pezizomycotina</taxon>
        <taxon>Pezizomycetes</taxon>
        <taxon>Pezizales</taxon>
        <taxon>Pezizaceae</taxon>
        <taxon>Terfezia</taxon>
    </lineage>
</organism>
<name>A0A3N4LEE3_9PEZI</name>
<feature type="compositionally biased region" description="Polar residues" evidence="1">
    <location>
        <begin position="9"/>
        <end position="45"/>
    </location>
</feature>
<dbReference type="EMBL" id="ML121578">
    <property type="protein sequence ID" value="RPB20068.1"/>
    <property type="molecule type" value="Genomic_DNA"/>
</dbReference>
<gene>
    <name evidence="2" type="ORF">L211DRAFT_870908</name>
</gene>
<dbReference type="AlphaFoldDB" id="A0A3N4LEE3"/>
<sequence length="224" mass="25163">MSFGDLTSHPYSSPPFQRTATPFTPSNHSPLTPRRNPNSNEQNHAPLSPPQSPPSVLKFAGIKRKHKPNPVMISKDDVREKRRNIFLNKLKDAREQSRLQARGGEDEMMRIILVSEQRRLHAHLARVAASIPTIEEETESQLLREAENLDYSELVEEQDRELEAILSHLDITDGEPEDPYSLQKHPGHCQGSPTTTLCDGCGEQDSMVSLEGIQVCFCCGWSAE</sequence>
<keyword evidence="3" id="KW-1185">Reference proteome</keyword>
<proteinExistence type="predicted"/>
<evidence type="ECO:0000313" key="2">
    <source>
        <dbReference type="EMBL" id="RPB20068.1"/>
    </source>
</evidence>
<evidence type="ECO:0000256" key="1">
    <source>
        <dbReference type="SAM" id="MobiDB-lite"/>
    </source>
</evidence>
<dbReference type="Proteomes" id="UP000267821">
    <property type="component" value="Unassembled WGS sequence"/>
</dbReference>
<feature type="region of interest" description="Disordered" evidence="1">
    <location>
        <begin position="1"/>
        <end position="77"/>
    </location>
</feature>
<dbReference type="STRING" id="1051890.A0A3N4LEE3"/>
<evidence type="ECO:0000313" key="3">
    <source>
        <dbReference type="Proteomes" id="UP000267821"/>
    </source>
</evidence>
<dbReference type="InParanoid" id="A0A3N4LEE3"/>
<reference evidence="2 3" key="1">
    <citation type="journal article" date="2018" name="Nat. Ecol. Evol.">
        <title>Pezizomycetes genomes reveal the molecular basis of ectomycorrhizal truffle lifestyle.</title>
        <authorList>
            <person name="Murat C."/>
            <person name="Payen T."/>
            <person name="Noel B."/>
            <person name="Kuo A."/>
            <person name="Morin E."/>
            <person name="Chen J."/>
            <person name="Kohler A."/>
            <person name="Krizsan K."/>
            <person name="Balestrini R."/>
            <person name="Da Silva C."/>
            <person name="Montanini B."/>
            <person name="Hainaut M."/>
            <person name="Levati E."/>
            <person name="Barry K.W."/>
            <person name="Belfiori B."/>
            <person name="Cichocki N."/>
            <person name="Clum A."/>
            <person name="Dockter R.B."/>
            <person name="Fauchery L."/>
            <person name="Guy J."/>
            <person name="Iotti M."/>
            <person name="Le Tacon F."/>
            <person name="Lindquist E.A."/>
            <person name="Lipzen A."/>
            <person name="Malagnac F."/>
            <person name="Mello A."/>
            <person name="Molinier V."/>
            <person name="Miyauchi S."/>
            <person name="Poulain J."/>
            <person name="Riccioni C."/>
            <person name="Rubini A."/>
            <person name="Sitrit Y."/>
            <person name="Splivallo R."/>
            <person name="Traeger S."/>
            <person name="Wang M."/>
            <person name="Zifcakova L."/>
            <person name="Wipf D."/>
            <person name="Zambonelli A."/>
            <person name="Paolocci F."/>
            <person name="Nowrousian M."/>
            <person name="Ottonello S."/>
            <person name="Baldrian P."/>
            <person name="Spatafora J.W."/>
            <person name="Henrissat B."/>
            <person name="Nagy L.G."/>
            <person name="Aury J.M."/>
            <person name="Wincker P."/>
            <person name="Grigoriev I.V."/>
            <person name="Bonfante P."/>
            <person name="Martin F.M."/>
        </authorList>
    </citation>
    <scope>NUCLEOTIDE SEQUENCE [LARGE SCALE GENOMIC DNA]</scope>
    <source>
        <strain evidence="2 3">ATCC MYA-4762</strain>
    </source>
</reference>
<accession>A0A3N4LEE3</accession>
<dbReference type="OrthoDB" id="5413712at2759"/>